<dbReference type="InterPro" id="IPR002734">
    <property type="entry name" value="RibDG_C"/>
</dbReference>
<dbReference type="GO" id="GO:0009231">
    <property type="term" value="P:riboflavin biosynthetic process"/>
    <property type="evidence" value="ECO:0007669"/>
    <property type="project" value="InterPro"/>
</dbReference>
<feature type="domain" description="Bacterial bifunctional deaminase-reductase C-terminal" evidence="1">
    <location>
        <begin position="3"/>
        <end position="183"/>
    </location>
</feature>
<comment type="caution">
    <text evidence="2">The sequence shown here is derived from an EMBL/GenBank/DDBJ whole genome shotgun (WGS) entry which is preliminary data.</text>
</comment>
<dbReference type="Pfam" id="PF01872">
    <property type="entry name" value="RibD_C"/>
    <property type="match status" value="1"/>
</dbReference>
<gene>
    <name evidence="2" type="ORF">AAG747_27620</name>
</gene>
<dbReference type="AlphaFoldDB" id="A0AAW9SF91"/>
<dbReference type="InterPro" id="IPR024072">
    <property type="entry name" value="DHFR-like_dom_sf"/>
</dbReference>
<dbReference type="SUPFAM" id="SSF53597">
    <property type="entry name" value="Dihydrofolate reductase-like"/>
    <property type="match status" value="1"/>
</dbReference>
<keyword evidence="3" id="KW-1185">Reference proteome</keyword>
<name>A0AAW9SF91_9BACT</name>
<dbReference type="PANTHER" id="PTHR38011:SF11">
    <property type="entry name" value="2,5-DIAMINO-6-RIBOSYLAMINO-4(3H)-PYRIMIDINONE 5'-PHOSPHATE REDUCTASE"/>
    <property type="match status" value="1"/>
</dbReference>
<evidence type="ECO:0000259" key="1">
    <source>
        <dbReference type="Pfam" id="PF01872"/>
    </source>
</evidence>
<dbReference type="Gene3D" id="3.40.430.10">
    <property type="entry name" value="Dihydrofolate Reductase, subunit A"/>
    <property type="match status" value="1"/>
</dbReference>
<sequence length="191" mass="21570">MKKLKLQVQMSLDGFVAGPNGEMDWMTWNWSEDIKNYVSELTESVDTILLGRKMAGGFIAHWTNTMNNPDEPEQHPFARKMVKYSKVVFSQTLQSSEWDNTELAIGELNEDVKAIKNRSGKDIIVYGGASFNASLIKAGLIDEFHLFVNPTVIGKGLSIFKEIEEKQNLQLKKAIPFDCGIVLMHYEPKKG</sequence>
<reference evidence="2 3" key="1">
    <citation type="submission" date="2024-04" db="EMBL/GenBank/DDBJ databases">
        <title>Novel genus in family Flammeovirgaceae.</title>
        <authorList>
            <person name="Nguyen T.H."/>
            <person name="Vuong T.Q."/>
            <person name="Le H."/>
            <person name="Kim S.-G."/>
        </authorList>
    </citation>
    <scope>NUCLEOTIDE SEQUENCE [LARGE SCALE GENOMIC DNA]</scope>
    <source>
        <strain evidence="2 3">JCM 23209</strain>
    </source>
</reference>
<proteinExistence type="predicted"/>
<protein>
    <submittedName>
        <fullName evidence="2">Dihydrofolate reductase family protein</fullName>
    </submittedName>
</protein>
<dbReference type="InterPro" id="IPR050765">
    <property type="entry name" value="Riboflavin_Biosynth_HTPR"/>
</dbReference>
<evidence type="ECO:0000313" key="2">
    <source>
        <dbReference type="EMBL" id="MEN7551716.1"/>
    </source>
</evidence>
<dbReference type="EMBL" id="JBDKWZ010000026">
    <property type="protein sequence ID" value="MEN7551716.1"/>
    <property type="molecule type" value="Genomic_DNA"/>
</dbReference>
<dbReference type="PANTHER" id="PTHR38011">
    <property type="entry name" value="DIHYDROFOLATE REDUCTASE FAMILY PROTEIN (AFU_ORTHOLOGUE AFUA_8G06820)"/>
    <property type="match status" value="1"/>
</dbReference>
<dbReference type="Proteomes" id="UP001403385">
    <property type="component" value="Unassembled WGS sequence"/>
</dbReference>
<evidence type="ECO:0000313" key="3">
    <source>
        <dbReference type="Proteomes" id="UP001403385"/>
    </source>
</evidence>
<dbReference type="GO" id="GO:0008703">
    <property type="term" value="F:5-amino-6-(5-phosphoribosylamino)uracil reductase activity"/>
    <property type="evidence" value="ECO:0007669"/>
    <property type="project" value="InterPro"/>
</dbReference>
<organism evidence="2 3">
    <name type="scientific">Rapidithrix thailandica</name>
    <dbReference type="NCBI Taxonomy" id="413964"/>
    <lineage>
        <taxon>Bacteria</taxon>
        <taxon>Pseudomonadati</taxon>
        <taxon>Bacteroidota</taxon>
        <taxon>Cytophagia</taxon>
        <taxon>Cytophagales</taxon>
        <taxon>Flammeovirgaceae</taxon>
        <taxon>Rapidithrix</taxon>
    </lineage>
</organism>
<accession>A0AAW9SF91</accession>
<dbReference type="RefSeq" id="WP_346824495.1">
    <property type="nucleotide sequence ID" value="NZ_JBDKWZ010000026.1"/>
</dbReference>